<evidence type="ECO:0000256" key="5">
    <source>
        <dbReference type="SAM" id="SignalP"/>
    </source>
</evidence>
<dbReference type="STRING" id="63057.A0A2P5FRN9"/>
<dbReference type="GO" id="GO:0005524">
    <property type="term" value="F:ATP binding"/>
    <property type="evidence" value="ECO:0007669"/>
    <property type="project" value="UniProtKB-KW"/>
</dbReference>
<evidence type="ECO:0000256" key="1">
    <source>
        <dbReference type="ARBA" id="ARBA00022741"/>
    </source>
</evidence>
<keyword evidence="7" id="KW-1185">Reference proteome</keyword>
<dbReference type="GO" id="GO:0005634">
    <property type="term" value="C:nucleus"/>
    <property type="evidence" value="ECO:0007669"/>
    <property type="project" value="TreeGrafter"/>
</dbReference>
<evidence type="ECO:0000256" key="3">
    <source>
        <dbReference type="ARBA" id="ARBA00022806"/>
    </source>
</evidence>
<dbReference type="PANTHER" id="PTHR45626:SF17">
    <property type="entry name" value="HELICASE-LIKE TRANSCRIPTION FACTOR"/>
    <property type="match status" value="1"/>
</dbReference>
<dbReference type="Gene3D" id="3.40.50.300">
    <property type="entry name" value="P-loop containing nucleotide triphosphate hydrolases"/>
    <property type="match status" value="1"/>
</dbReference>
<dbReference type="CDD" id="cd18793">
    <property type="entry name" value="SF2_C_SNF"/>
    <property type="match status" value="1"/>
</dbReference>
<dbReference type="PANTHER" id="PTHR45626">
    <property type="entry name" value="TRANSCRIPTION TERMINATION FACTOR 2-RELATED"/>
    <property type="match status" value="1"/>
</dbReference>
<keyword evidence="2 6" id="KW-0378">Hydrolase</keyword>
<dbReference type="InterPro" id="IPR027417">
    <property type="entry name" value="P-loop_NTPase"/>
</dbReference>
<protein>
    <submittedName>
        <fullName evidence="6">P-loop containing nucleoside triphosphate hydrolase</fullName>
    </submittedName>
</protein>
<feature type="chain" id="PRO_5015188868" evidence="5">
    <location>
        <begin position="19"/>
        <end position="111"/>
    </location>
</feature>
<proteinExistence type="predicted"/>
<gene>
    <name evidence="6" type="ORF">TorRG33x02_035620</name>
</gene>
<dbReference type="EMBL" id="JXTC01000012">
    <property type="protein sequence ID" value="POO00488.1"/>
    <property type="molecule type" value="Genomic_DNA"/>
</dbReference>
<evidence type="ECO:0000313" key="6">
    <source>
        <dbReference type="EMBL" id="POO00488.1"/>
    </source>
</evidence>
<feature type="signal peptide" evidence="5">
    <location>
        <begin position="1"/>
        <end position="18"/>
    </location>
</feature>
<dbReference type="InParanoid" id="A0A2P5FRN9"/>
<dbReference type="SUPFAM" id="SSF52540">
    <property type="entry name" value="P-loop containing nucleoside triphosphate hydrolases"/>
    <property type="match status" value="1"/>
</dbReference>
<evidence type="ECO:0000313" key="7">
    <source>
        <dbReference type="Proteomes" id="UP000237000"/>
    </source>
</evidence>
<dbReference type="InterPro" id="IPR049730">
    <property type="entry name" value="SNF2/RAD54-like_C"/>
</dbReference>
<reference evidence="7" key="1">
    <citation type="submission" date="2016-06" db="EMBL/GenBank/DDBJ databases">
        <title>Parallel loss of symbiosis genes in relatives of nitrogen-fixing non-legume Parasponia.</title>
        <authorList>
            <person name="Van Velzen R."/>
            <person name="Holmer R."/>
            <person name="Bu F."/>
            <person name="Rutten L."/>
            <person name="Van Zeijl A."/>
            <person name="Liu W."/>
            <person name="Santuari L."/>
            <person name="Cao Q."/>
            <person name="Sharma T."/>
            <person name="Shen D."/>
            <person name="Roswanjaya Y."/>
            <person name="Wardhani T."/>
            <person name="Kalhor M.S."/>
            <person name="Jansen J."/>
            <person name="Van den Hoogen J."/>
            <person name="Gungor B."/>
            <person name="Hartog M."/>
            <person name="Hontelez J."/>
            <person name="Verver J."/>
            <person name="Yang W.-C."/>
            <person name="Schijlen E."/>
            <person name="Repin R."/>
            <person name="Schilthuizen M."/>
            <person name="Schranz E."/>
            <person name="Heidstra R."/>
            <person name="Miyata K."/>
            <person name="Fedorova E."/>
            <person name="Kohlen W."/>
            <person name="Bisseling T."/>
            <person name="Smit S."/>
            <person name="Geurts R."/>
        </authorList>
    </citation>
    <scope>NUCLEOTIDE SEQUENCE [LARGE SCALE GENOMIC DNA]</scope>
    <source>
        <strain evidence="7">cv. RG33-2</strain>
    </source>
</reference>
<keyword evidence="4" id="KW-0067">ATP-binding</keyword>
<dbReference type="OrthoDB" id="448448at2759"/>
<keyword evidence="1" id="KW-0547">Nucleotide-binding</keyword>
<dbReference type="GO" id="GO:0008094">
    <property type="term" value="F:ATP-dependent activity, acting on DNA"/>
    <property type="evidence" value="ECO:0007669"/>
    <property type="project" value="TreeGrafter"/>
</dbReference>
<dbReference type="GO" id="GO:0006281">
    <property type="term" value="P:DNA repair"/>
    <property type="evidence" value="ECO:0007669"/>
    <property type="project" value="TreeGrafter"/>
</dbReference>
<dbReference type="Proteomes" id="UP000237000">
    <property type="component" value="Unassembled WGS sequence"/>
</dbReference>
<dbReference type="AlphaFoldDB" id="A0A2P5FRN9"/>
<evidence type="ECO:0000256" key="4">
    <source>
        <dbReference type="ARBA" id="ARBA00022840"/>
    </source>
</evidence>
<dbReference type="InterPro" id="IPR050628">
    <property type="entry name" value="SNF2_RAD54_helicase_TF"/>
</dbReference>
<keyword evidence="3" id="KW-0347">Helicase</keyword>
<organism evidence="6 7">
    <name type="scientific">Trema orientale</name>
    <name type="common">Charcoal tree</name>
    <name type="synonym">Celtis orientalis</name>
    <dbReference type="NCBI Taxonomy" id="63057"/>
    <lineage>
        <taxon>Eukaryota</taxon>
        <taxon>Viridiplantae</taxon>
        <taxon>Streptophyta</taxon>
        <taxon>Embryophyta</taxon>
        <taxon>Tracheophyta</taxon>
        <taxon>Spermatophyta</taxon>
        <taxon>Magnoliopsida</taxon>
        <taxon>eudicotyledons</taxon>
        <taxon>Gunneridae</taxon>
        <taxon>Pentapetalae</taxon>
        <taxon>rosids</taxon>
        <taxon>fabids</taxon>
        <taxon>Rosales</taxon>
        <taxon>Cannabaceae</taxon>
        <taxon>Trema</taxon>
    </lineage>
</organism>
<name>A0A2P5FRN9_TREOI</name>
<accession>A0A2P5FRN9</accession>
<sequence length="111" mass="12889">MTGLTIFLLVSLNISGTGINLLVASNVYVLEPWWNHIVEDQAISLVHRIGQEEQVKIWRFVAKNSIEEEILESHEKKRNFAEEAFRRASSKEAFRRAGFKEESFRKDRIQG</sequence>
<evidence type="ECO:0000256" key="2">
    <source>
        <dbReference type="ARBA" id="ARBA00022801"/>
    </source>
</evidence>
<keyword evidence="5" id="KW-0732">Signal</keyword>
<comment type="caution">
    <text evidence="6">The sequence shown here is derived from an EMBL/GenBank/DDBJ whole genome shotgun (WGS) entry which is preliminary data.</text>
</comment>
<dbReference type="GO" id="GO:0016787">
    <property type="term" value="F:hydrolase activity"/>
    <property type="evidence" value="ECO:0007669"/>
    <property type="project" value="UniProtKB-KW"/>
</dbReference>
<dbReference type="GO" id="GO:0004386">
    <property type="term" value="F:helicase activity"/>
    <property type="evidence" value="ECO:0007669"/>
    <property type="project" value="UniProtKB-KW"/>
</dbReference>